<keyword evidence="1" id="KW-0732">Signal</keyword>
<protein>
    <recommendedName>
        <fullName evidence="4">F5/8 type C domain-containing protein</fullName>
    </recommendedName>
</protein>
<sequence>MLKFSAFAAMVTVANAQGVSNVIDTQIVITPEMVSPGKQASGLFDEQGIGENPFMLAAKTEWNSGTKAPQEFIVDLGSERHISRIMFWDLNGRADVIVSAGTPGNWSEMLTEDGVGYKTWKPHEDLDTKTRYLHVKKLSDGGAFSEMLVYEYTPEGAIAISAAKQEAAEREAMISTALAEKDKRPSVDTGTLFGELPLVDEIVTATDSNHTFKELPEGISVVESILGEKARVLPNVGDGVKYFAYKIGEGKYLEPGKAYLLTVEFPDDKPRSFHIANRGADMTRGIQTGQALGDTIFTYTSTNLESLNVPLSQEYMTFQQLFWLNDTFDGIKQARGASEDRTFSPVGGFFVVIGQPGAKQAPLSAGAAISKIRLFEVPDPDAFAVNLRLPEGLPQRHLFYREEMADGVINSKEQAERSVDNPADWYEYHMRLMNFLGMNTFSKDLLEFGSVQHWDVENPSWYVPHKFPHLWDEIVTTANEHNLNVLPYYEYGGSTGKQGMAKHALENKLVMPLKNKNYTHVKWVENKRADLTDPAVLKEFKHMLDLTIGKHKDKAEFVGVWLRPRVSQMPMSFSDATLERFTSQTGRDPMVRKDLAEDPEALDAYYTWWFGKRKEFLTALQGHLKEMGVGVDGDPTVLFMAVPSEPVPTFRIKGQNRPVVTDDVALWEDVATRHEDYDTFRVIDVEEVPQSQMYLEAIINPYKTWGSWEWHHGAPQSDPQNYKDVEGVMMVYPYNRKFTVNDPDALDYFRNDSGLAMVRHFPLNENTLDHVTGYFVADFERAGPYQMLPEALAVANGDPWYLGYTAGHTFNRAFPEYARRFNANYLALPALPSEVVDDAASEDDVVVRKIETDGKGTYVAIVNTGLEPLKDVKVKLPETGYVVAAATGNVVSQNASSITLDLDPAELKSIHIQ</sequence>
<keyword evidence="3" id="KW-1185">Reference proteome</keyword>
<dbReference type="EMBL" id="CP136920">
    <property type="protein sequence ID" value="WOO43278.1"/>
    <property type="molecule type" value="Genomic_DNA"/>
</dbReference>
<proteinExistence type="predicted"/>
<feature type="chain" id="PRO_5042978961" description="F5/8 type C domain-containing protein" evidence="1">
    <location>
        <begin position="17"/>
        <end position="913"/>
    </location>
</feature>
<evidence type="ECO:0000313" key="3">
    <source>
        <dbReference type="Proteomes" id="UP001304300"/>
    </source>
</evidence>
<gene>
    <name evidence="2" type="ORF">RZN69_09265</name>
</gene>
<dbReference type="KEGG" id="puo:RZN69_09265"/>
<evidence type="ECO:0000313" key="2">
    <source>
        <dbReference type="EMBL" id="WOO43278.1"/>
    </source>
</evidence>
<dbReference type="RefSeq" id="WP_317835823.1">
    <property type="nucleotide sequence ID" value="NZ_CP136920.1"/>
</dbReference>
<reference evidence="2 3" key="1">
    <citation type="submission" date="2023-10" db="EMBL/GenBank/DDBJ databases">
        <title>Rubellicoccus peritrichatus gen. nov., sp. nov., isolated from an algae of coral reef tank.</title>
        <authorList>
            <person name="Luo J."/>
        </authorList>
    </citation>
    <scope>NUCLEOTIDE SEQUENCE [LARGE SCALE GENOMIC DNA]</scope>
    <source>
        <strain evidence="2 3">CR14</strain>
    </source>
</reference>
<evidence type="ECO:0008006" key="4">
    <source>
        <dbReference type="Google" id="ProtNLM"/>
    </source>
</evidence>
<organism evidence="2 3">
    <name type="scientific">Rubellicoccus peritrichatus</name>
    <dbReference type="NCBI Taxonomy" id="3080537"/>
    <lineage>
        <taxon>Bacteria</taxon>
        <taxon>Pseudomonadati</taxon>
        <taxon>Verrucomicrobiota</taxon>
        <taxon>Opitutia</taxon>
        <taxon>Puniceicoccales</taxon>
        <taxon>Cerasicoccaceae</taxon>
        <taxon>Rubellicoccus</taxon>
    </lineage>
</organism>
<accession>A0AAQ3QX37</accession>
<dbReference type="Proteomes" id="UP001304300">
    <property type="component" value="Chromosome"/>
</dbReference>
<evidence type="ECO:0000256" key="1">
    <source>
        <dbReference type="SAM" id="SignalP"/>
    </source>
</evidence>
<feature type="signal peptide" evidence="1">
    <location>
        <begin position="1"/>
        <end position="16"/>
    </location>
</feature>
<dbReference type="AlphaFoldDB" id="A0AAQ3QX37"/>
<name>A0AAQ3QX37_9BACT</name>